<feature type="compositionally biased region" description="Basic residues" evidence="1">
    <location>
        <begin position="1"/>
        <end position="12"/>
    </location>
</feature>
<feature type="region of interest" description="Disordered" evidence="1">
    <location>
        <begin position="1"/>
        <end position="32"/>
    </location>
</feature>
<comment type="caution">
    <text evidence="2">The sequence shown here is derived from an EMBL/GenBank/DDBJ whole genome shotgun (WGS) entry which is preliminary data.</text>
</comment>
<dbReference type="EMBL" id="JAIWYP010000006">
    <property type="protein sequence ID" value="KAH3814998.1"/>
    <property type="molecule type" value="Genomic_DNA"/>
</dbReference>
<keyword evidence="3" id="KW-1185">Reference proteome</keyword>
<dbReference type="AlphaFoldDB" id="A0A9D4JNA3"/>
<gene>
    <name evidence="2" type="ORF">DPMN_143517</name>
</gene>
<proteinExistence type="predicted"/>
<dbReference type="Proteomes" id="UP000828390">
    <property type="component" value="Unassembled WGS sequence"/>
</dbReference>
<evidence type="ECO:0000313" key="2">
    <source>
        <dbReference type="EMBL" id="KAH3814998.1"/>
    </source>
</evidence>
<reference evidence="2" key="2">
    <citation type="submission" date="2020-11" db="EMBL/GenBank/DDBJ databases">
        <authorList>
            <person name="McCartney M.A."/>
            <person name="Auch B."/>
            <person name="Kono T."/>
            <person name="Mallez S."/>
            <person name="Becker A."/>
            <person name="Gohl D.M."/>
            <person name="Silverstein K.A.T."/>
            <person name="Koren S."/>
            <person name="Bechman K.B."/>
            <person name="Herman A."/>
            <person name="Abrahante J.E."/>
            <person name="Garbe J."/>
        </authorList>
    </citation>
    <scope>NUCLEOTIDE SEQUENCE</scope>
    <source>
        <strain evidence="2">Duluth1</strain>
        <tissue evidence="2">Whole animal</tissue>
    </source>
</reference>
<organism evidence="2 3">
    <name type="scientific">Dreissena polymorpha</name>
    <name type="common">Zebra mussel</name>
    <name type="synonym">Mytilus polymorpha</name>
    <dbReference type="NCBI Taxonomy" id="45954"/>
    <lineage>
        <taxon>Eukaryota</taxon>
        <taxon>Metazoa</taxon>
        <taxon>Spiralia</taxon>
        <taxon>Lophotrochozoa</taxon>
        <taxon>Mollusca</taxon>
        <taxon>Bivalvia</taxon>
        <taxon>Autobranchia</taxon>
        <taxon>Heteroconchia</taxon>
        <taxon>Euheterodonta</taxon>
        <taxon>Imparidentia</taxon>
        <taxon>Neoheterodontei</taxon>
        <taxon>Myida</taxon>
        <taxon>Dreissenoidea</taxon>
        <taxon>Dreissenidae</taxon>
        <taxon>Dreissena</taxon>
    </lineage>
</organism>
<feature type="compositionally biased region" description="Basic and acidic residues" evidence="1">
    <location>
        <begin position="13"/>
        <end position="23"/>
    </location>
</feature>
<evidence type="ECO:0000256" key="1">
    <source>
        <dbReference type="SAM" id="MobiDB-lite"/>
    </source>
</evidence>
<name>A0A9D4JNA3_DREPO</name>
<evidence type="ECO:0000313" key="3">
    <source>
        <dbReference type="Proteomes" id="UP000828390"/>
    </source>
</evidence>
<reference evidence="2" key="1">
    <citation type="journal article" date="2019" name="bioRxiv">
        <title>The Genome of the Zebra Mussel, Dreissena polymorpha: A Resource for Invasive Species Research.</title>
        <authorList>
            <person name="McCartney M.A."/>
            <person name="Auch B."/>
            <person name="Kono T."/>
            <person name="Mallez S."/>
            <person name="Zhang Y."/>
            <person name="Obille A."/>
            <person name="Becker A."/>
            <person name="Abrahante J.E."/>
            <person name="Garbe J."/>
            <person name="Badalamenti J.P."/>
            <person name="Herman A."/>
            <person name="Mangelson H."/>
            <person name="Liachko I."/>
            <person name="Sullivan S."/>
            <person name="Sone E.D."/>
            <person name="Koren S."/>
            <person name="Silverstein K.A.T."/>
            <person name="Beckman K.B."/>
            <person name="Gohl D.M."/>
        </authorList>
    </citation>
    <scope>NUCLEOTIDE SEQUENCE</scope>
    <source>
        <strain evidence="2">Duluth1</strain>
        <tissue evidence="2">Whole animal</tissue>
    </source>
</reference>
<accession>A0A9D4JNA3</accession>
<sequence length="83" mass="9962">MKRRKKRRKLRKMKSEERRSTSHERKKKRRRLEMRARILQAIEESSDDEGIKVADGHCYAFVSVHMMCTLSAMSKVSYGMCRR</sequence>
<protein>
    <submittedName>
        <fullName evidence="2">Uncharacterized protein</fullName>
    </submittedName>
</protein>